<keyword evidence="3 5" id="KW-0106">Calcium</keyword>
<evidence type="ECO:0000256" key="2">
    <source>
        <dbReference type="ARBA" id="ARBA00022737"/>
    </source>
</evidence>
<dbReference type="PROSITE" id="PS50268">
    <property type="entry name" value="CADHERIN_2"/>
    <property type="match status" value="3"/>
</dbReference>
<keyword evidence="10" id="KW-1185">Reference proteome</keyword>
<gene>
    <name evidence="9" type="ORF">GSLYS_00015843001</name>
</gene>
<keyword evidence="6" id="KW-1133">Transmembrane helix</keyword>
<comment type="subcellular location">
    <subcellularLocation>
        <location evidence="1">Membrane</location>
    </subcellularLocation>
</comment>
<dbReference type="AlphaFoldDB" id="A0AAV2I8E5"/>
<evidence type="ECO:0000256" key="1">
    <source>
        <dbReference type="ARBA" id="ARBA00004370"/>
    </source>
</evidence>
<dbReference type="EMBL" id="CAXITT010000477">
    <property type="protein sequence ID" value="CAL1542249.1"/>
    <property type="molecule type" value="Genomic_DNA"/>
</dbReference>
<feature type="signal peptide" evidence="7">
    <location>
        <begin position="1"/>
        <end position="21"/>
    </location>
</feature>
<evidence type="ECO:0000256" key="4">
    <source>
        <dbReference type="ARBA" id="ARBA00023136"/>
    </source>
</evidence>
<dbReference type="InterPro" id="IPR015919">
    <property type="entry name" value="Cadherin-like_sf"/>
</dbReference>
<dbReference type="GO" id="GO:0016477">
    <property type="term" value="P:cell migration"/>
    <property type="evidence" value="ECO:0007669"/>
    <property type="project" value="TreeGrafter"/>
</dbReference>
<organism evidence="9 10">
    <name type="scientific">Lymnaea stagnalis</name>
    <name type="common">Great pond snail</name>
    <name type="synonym">Helix stagnalis</name>
    <dbReference type="NCBI Taxonomy" id="6523"/>
    <lineage>
        <taxon>Eukaryota</taxon>
        <taxon>Metazoa</taxon>
        <taxon>Spiralia</taxon>
        <taxon>Lophotrochozoa</taxon>
        <taxon>Mollusca</taxon>
        <taxon>Gastropoda</taxon>
        <taxon>Heterobranchia</taxon>
        <taxon>Euthyneura</taxon>
        <taxon>Panpulmonata</taxon>
        <taxon>Hygrophila</taxon>
        <taxon>Lymnaeoidea</taxon>
        <taxon>Lymnaeidae</taxon>
        <taxon>Lymnaea</taxon>
    </lineage>
</organism>
<dbReference type="GO" id="GO:0045296">
    <property type="term" value="F:cadherin binding"/>
    <property type="evidence" value="ECO:0007669"/>
    <property type="project" value="TreeGrafter"/>
</dbReference>
<dbReference type="Proteomes" id="UP001497497">
    <property type="component" value="Unassembled WGS sequence"/>
</dbReference>
<feature type="chain" id="PRO_5043797008" description="Cadherin domain-containing protein" evidence="7">
    <location>
        <begin position="22"/>
        <end position="654"/>
    </location>
</feature>
<keyword evidence="6" id="KW-0812">Transmembrane</keyword>
<dbReference type="GO" id="GO:0007156">
    <property type="term" value="P:homophilic cell adhesion via plasma membrane adhesion molecules"/>
    <property type="evidence" value="ECO:0007669"/>
    <property type="project" value="InterPro"/>
</dbReference>
<name>A0AAV2I8E5_LYMST</name>
<protein>
    <recommendedName>
        <fullName evidence="8">Cadherin domain-containing protein</fullName>
    </recommendedName>
</protein>
<evidence type="ECO:0000259" key="8">
    <source>
        <dbReference type="PROSITE" id="PS50268"/>
    </source>
</evidence>
<feature type="domain" description="Cadherin" evidence="8">
    <location>
        <begin position="367"/>
        <end position="448"/>
    </location>
</feature>
<keyword evidence="4 6" id="KW-0472">Membrane</keyword>
<keyword evidence="2" id="KW-0677">Repeat</keyword>
<dbReference type="InterPro" id="IPR002126">
    <property type="entry name" value="Cadherin-like_dom"/>
</dbReference>
<dbReference type="SMART" id="SM00112">
    <property type="entry name" value="CA"/>
    <property type="match status" value="2"/>
</dbReference>
<reference evidence="9 10" key="1">
    <citation type="submission" date="2024-04" db="EMBL/GenBank/DDBJ databases">
        <authorList>
            <consortium name="Genoscope - CEA"/>
            <person name="William W."/>
        </authorList>
    </citation>
    <scope>NUCLEOTIDE SEQUENCE [LARGE SCALE GENOMIC DNA]</scope>
</reference>
<proteinExistence type="predicted"/>
<dbReference type="PRINTS" id="PR00205">
    <property type="entry name" value="CADHERIN"/>
</dbReference>
<evidence type="ECO:0000256" key="6">
    <source>
        <dbReference type="SAM" id="Phobius"/>
    </source>
</evidence>
<evidence type="ECO:0000313" key="10">
    <source>
        <dbReference type="Proteomes" id="UP001497497"/>
    </source>
</evidence>
<evidence type="ECO:0000256" key="3">
    <source>
        <dbReference type="ARBA" id="ARBA00022837"/>
    </source>
</evidence>
<evidence type="ECO:0000313" key="9">
    <source>
        <dbReference type="EMBL" id="CAL1542249.1"/>
    </source>
</evidence>
<evidence type="ECO:0000256" key="5">
    <source>
        <dbReference type="PROSITE-ProRule" id="PRU00043"/>
    </source>
</evidence>
<dbReference type="GO" id="GO:0008013">
    <property type="term" value="F:beta-catenin binding"/>
    <property type="evidence" value="ECO:0007669"/>
    <property type="project" value="TreeGrafter"/>
</dbReference>
<dbReference type="PANTHER" id="PTHR24027:SF438">
    <property type="entry name" value="CADHERIN 23"/>
    <property type="match status" value="1"/>
</dbReference>
<keyword evidence="7" id="KW-0732">Signal</keyword>
<dbReference type="GO" id="GO:0005509">
    <property type="term" value="F:calcium ion binding"/>
    <property type="evidence" value="ECO:0007669"/>
    <property type="project" value="UniProtKB-UniRule"/>
</dbReference>
<dbReference type="CDD" id="cd11304">
    <property type="entry name" value="Cadherin_repeat"/>
    <property type="match status" value="3"/>
</dbReference>
<dbReference type="GO" id="GO:0016342">
    <property type="term" value="C:catenin complex"/>
    <property type="evidence" value="ECO:0007669"/>
    <property type="project" value="TreeGrafter"/>
</dbReference>
<accession>A0AAV2I8E5</accession>
<dbReference type="Gene3D" id="2.60.40.60">
    <property type="entry name" value="Cadherins"/>
    <property type="match status" value="4"/>
</dbReference>
<feature type="transmembrane region" description="Helical" evidence="6">
    <location>
        <begin position="582"/>
        <end position="605"/>
    </location>
</feature>
<dbReference type="SUPFAM" id="SSF49313">
    <property type="entry name" value="Cadherin-like"/>
    <property type="match status" value="4"/>
</dbReference>
<evidence type="ECO:0000256" key="7">
    <source>
        <dbReference type="SAM" id="SignalP"/>
    </source>
</evidence>
<sequence length="654" mass="70837">MNAIKCVTFILFTMYTIRTEATPEISQTYTKVATLNETASAITELSVIECTDPDKDPVRVYIKSMTPNTPCTNCFKILDCPSSTAKCLQFRPGTGILDYGSAQTYVITFACTDDIEPPVTGVIEVKIIPNKPPIFKPDTKYNNDTLSSTSAAGSPIYDVNAEDLDGDIVTYSMRVIPASSSSNYVIDKTSGVITNTVDMRKECRNDVTFEVTISDGKDTVGPLVINRRILNPNVAPVATNLDVPVQVPEDKTDVYTMFINDPNPGDTVTYTKTSGNTQGLNQYTFGAVSANEAKITANGALNYEKGVVVRQTDVEIQATDGYCTSSKYKLLLQVTDVNEPPVIIPGTAQLQLCEGQHEINPGFLVQDNDTDDYYIWSLHSSTDNSGGYFTIDPSTGIIKMLQEYDVDVPGPFPSPKVFTVQASDKGRLTATAALTVTFLDCNDNAPVFEKPAYTTYEPTECLAPGTTLGLKVKATDKDSSREQNNNIYYEGSGGSVVMRPNGDLVVVQPLPAGSVETLVIYAYDRGVTPGQQKSKNPTYVTVVFGPCPTTKPPTSAVTSTGSAPTGSAITVSSTTTKGEENILPWVIVAGILGALLLGLFCFMCWRYGHNCSRVCGRWGCNKQCCKASPTRATSQAERWQTDLSQREAGRRAIH</sequence>
<dbReference type="PANTHER" id="PTHR24027">
    <property type="entry name" value="CADHERIN-23"/>
    <property type="match status" value="1"/>
</dbReference>
<comment type="caution">
    <text evidence="9">The sequence shown here is derived from an EMBL/GenBank/DDBJ whole genome shotgun (WGS) entry which is preliminary data.</text>
</comment>
<feature type="domain" description="Cadherin" evidence="8">
    <location>
        <begin position="145"/>
        <end position="238"/>
    </location>
</feature>
<dbReference type="InterPro" id="IPR039808">
    <property type="entry name" value="Cadherin"/>
</dbReference>
<feature type="domain" description="Cadherin" evidence="8">
    <location>
        <begin position="239"/>
        <end position="343"/>
    </location>
</feature>